<proteinExistence type="predicted"/>
<keyword evidence="1" id="KW-0863">Zinc-finger</keyword>
<evidence type="ECO:0000313" key="4">
    <source>
        <dbReference type="Proteomes" id="UP000694549"/>
    </source>
</evidence>
<dbReference type="PROSITE" id="PS50158">
    <property type="entry name" value="ZF_CCHC"/>
    <property type="match status" value="1"/>
</dbReference>
<dbReference type="Ensembl" id="ENSAZOT00000005713.1">
    <property type="protein sequence ID" value="ENSAZOP00000005348.1"/>
    <property type="gene ID" value="ENSAZOG00000003422.1"/>
</dbReference>
<accession>A0A8B9UCE4</accession>
<evidence type="ECO:0000259" key="2">
    <source>
        <dbReference type="PROSITE" id="PS50158"/>
    </source>
</evidence>
<sequence>MVGVTSALQAFALQIHPRGCFRCGRRGHVARDCSKKREPVIENSRVCCWVCGRSGHRARDLDLEDREAKQ</sequence>
<keyword evidence="1" id="KW-0479">Metal-binding</keyword>
<dbReference type="Proteomes" id="UP000694549">
    <property type="component" value="Unplaced"/>
</dbReference>
<dbReference type="InterPro" id="IPR036875">
    <property type="entry name" value="Znf_CCHC_sf"/>
</dbReference>
<dbReference type="Gene3D" id="4.10.60.10">
    <property type="entry name" value="Zinc finger, CCHC-type"/>
    <property type="match status" value="1"/>
</dbReference>
<reference evidence="3" key="2">
    <citation type="submission" date="2025-09" db="UniProtKB">
        <authorList>
            <consortium name="Ensembl"/>
        </authorList>
    </citation>
    <scope>IDENTIFICATION</scope>
</reference>
<reference evidence="3" key="1">
    <citation type="submission" date="2025-08" db="UniProtKB">
        <authorList>
            <consortium name="Ensembl"/>
        </authorList>
    </citation>
    <scope>IDENTIFICATION</scope>
</reference>
<name>A0A8B9UCE4_9AVES</name>
<dbReference type="SUPFAM" id="SSF57756">
    <property type="entry name" value="Retrovirus zinc finger-like domains"/>
    <property type="match status" value="1"/>
</dbReference>
<feature type="domain" description="CCHC-type" evidence="2">
    <location>
        <begin position="20"/>
        <end position="35"/>
    </location>
</feature>
<dbReference type="InterPro" id="IPR001878">
    <property type="entry name" value="Znf_CCHC"/>
</dbReference>
<dbReference type="SMART" id="SM00343">
    <property type="entry name" value="ZnF_C2HC"/>
    <property type="match status" value="2"/>
</dbReference>
<dbReference type="AlphaFoldDB" id="A0A8B9UCE4"/>
<dbReference type="Pfam" id="PF00098">
    <property type="entry name" value="zf-CCHC"/>
    <property type="match status" value="2"/>
</dbReference>
<dbReference type="GO" id="GO:0008270">
    <property type="term" value="F:zinc ion binding"/>
    <property type="evidence" value="ECO:0007669"/>
    <property type="project" value="UniProtKB-KW"/>
</dbReference>
<organism evidence="3 4">
    <name type="scientific">Anas zonorhyncha</name>
    <name type="common">Eastern spot-billed duck</name>
    <dbReference type="NCBI Taxonomy" id="75864"/>
    <lineage>
        <taxon>Eukaryota</taxon>
        <taxon>Metazoa</taxon>
        <taxon>Chordata</taxon>
        <taxon>Craniata</taxon>
        <taxon>Vertebrata</taxon>
        <taxon>Euteleostomi</taxon>
        <taxon>Archelosauria</taxon>
        <taxon>Archosauria</taxon>
        <taxon>Dinosauria</taxon>
        <taxon>Saurischia</taxon>
        <taxon>Theropoda</taxon>
        <taxon>Coelurosauria</taxon>
        <taxon>Aves</taxon>
        <taxon>Neognathae</taxon>
        <taxon>Galloanserae</taxon>
        <taxon>Anseriformes</taxon>
        <taxon>Anatidae</taxon>
        <taxon>Anatinae</taxon>
        <taxon>Anas</taxon>
    </lineage>
</organism>
<evidence type="ECO:0000256" key="1">
    <source>
        <dbReference type="PROSITE-ProRule" id="PRU00047"/>
    </source>
</evidence>
<dbReference type="GO" id="GO:0003676">
    <property type="term" value="F:nucleic acid binding"/>
    <property type="evidence" value="ECO:0007669"/>
    <property type="project" value="InterPro"/>
</dbReference>
<evidence type="ECO:0000313" key="3">
    <source>
        <dbReference type="Ensembl" id="ENSAZOP00000005348.1"/>
    </source>
</evidence>
<keyword evidence="1" id="KW-0862">Zinc</keyword>
<keyword evidence="4" id="KW-1185">Reference proteome</keyword>
<protein>
    <recommendedName>
        <fullName evidence="2">CCHC-type domain-containing protein</fullName>
    </recommendedName>
</protein>